<dbReference type="InterPro" id="IPR039390">
    <property type="entry name" value="1_2-HQD/HQD"/>
</dbReference>
<dbReference type="PANTHER" id="PTHR33711">
    <property type="entry name" value="DIOXYGENASE, PUTATIVE (AFU_ORTHOLOGUE AFUA_2G02910)-RELATED"/>
    <property type="match status" value="1"/>
</dbReference>
<comment type="cofactor">
    <cofactor evidence="1">
        <name>Fe(3+)</name>
        <dbReference type="ChEBI" id="CHEBI:29034"/>
    </cofactor>
</comment>
<dbReference type="Proteomes" id="UP000284824">
    <property type="component" value="Unassembled WGS sequence"/>
</dbReference>
<keyword evidence="5" id="KW-0560">Oxidoreductase</keyword>
<dbReference type="Pfam" id="PF04444">
    <property type="entry name" value="Dioxygenase_N"/>
    <property type="match status" value="1"/>
</dbReference>
<feature type="domain" description="Intradiol ring-cleavage dioxygenases" evidence="7">
    <location>
        <begin position="106"/>
        <end position="288"/>
    </location>
</feature>
<accession>A0A438LYB0</accession>
<evidence type="ECO:0000313" key="10">
    <source>
        <dbReference type="Proteomes" id="UP000284824"/>
    </source>
</evidence>
<evidence type="ECO:0000256" key="6">
    <source>
        <dbReference type="ARBA" id="ARBA00023004"/>
    </source>
</evidence>
<evidence type="ECO:0000259" key="8">
    <source>
        <dbReference type="Pfam" id="PF04444"/>
    </source>
</evidence>
<dbReference type="Pfam" id="PF00775">
    <property type="entry name" value="Dioxygenase_C"/>
    <property type="match status" value="1"/>
</dbReference>
<dbReference type="CDD" id="cd03461">
    <property type="entry name" value="1_2-HQD"/>
    <property type="match status" value="1"/>
</dbReference>
<name>A0A438LYB0_9ACTN</name>
<proteinExistence type="inferred from homology"/>
<keyword evidence="10" id="KW-1185">Reference proteome</keyword>
<feature type="domain" description="Catechol dioxygenase N-terminal" evidence="8">
    <location>
        <begin position="27"/>
        <end position="99"/>
    </location>
</feature>
<dbReference type="GO" id="GO:0018576">
    <property type="term" value="F:catechol 1,2-dioxygenase activity"/>
    <property type="evidence" value="ECO:0007669"/>
    <property type="project" value="InterPro"/>
</dbReference>
<dbReference type="InterPro" id="IPR000627">
    <property type="entry name" value="Intradiol_dOase_C"/>
</dbReference>
<dbReference type="RefSeq" id="WP_206641231.1">
    <property type="nucleotide sequence ID" value="NZ_SAUN01000001.1"/>
</dbReference>
<dbReference type="InterPro" id="IPR007535">
    <property type="entry name" value="Catechol_dOase_N"/>
</dbReference>
<comment type="caution">
    <text evidence="9">The sequence shown here is derived from an EMBL/GenBank/DDBJ whole genome shotgun (WGS) entry which is preliminary data.</text>
</comment>
<evidence type="ECO:0000259" key="7">
    <source>
        <dbReference type="Pfam" id="PF00775"/>
    </source>
</evidence>
<dbReference type="InterPro" id="IPR015889">
    <property type="entry name" value="Intradiol_dOase_core"/>
</dbReference>
<protein>
    <submittedName>
        <fullName evidence="9">Hydroxyquinol 1,2-dioxygenase</fullName>
    </submittedName>
</protein>
<gene>
    <name evidence="9" type="ORF">EDD27_0828</name>
</gene>
<dbReference type="Gene3D" id="2.60.130.10">
    <property type="entry name" value="Aromatic compound dioxygenase"/>
    <property type="match status" value="1"/>
</dbReference>
<dbReference type="EMBL" id="SAUN01000001">
    <property type="protein sequence ID" value="RVX38516.1"/>
    <property type="molecule type" value="Genomic_DNA"/>
</dbReference>
<dbReference type="SUPFAM" id="SSF49482">
    <property type="entry name" value="Aromatic compound dioxygenase"/>
    <property type="match status" value="1"/>
</dbReference>
<dbReference type="PANTHER" id="PTHR33711:SF7">
    <property type="entry name" value="INTRADIOL RING-CLEAVAGE DIOXYGENASES DOMAIN-CONTAINING PROTEIN-RELATED"/>
    <property type="match status" value="1"/>
</dbReference>
<organism evidence="9 10">
    <name type="scientific">Nonomuraea polychroma</name>
    <dbReference type="NCBI Taxonomy" id="46176"/>
    <lineage>
        <taxon>Bacteria</taxon>
        <taxon>Bacillati</taxon>
        <taxon>Actinomycetota</taxon>
        <taxon>Actinomycetes</taxon>
        <taxon>Streptosporangiales</taxon>
        <taxon>Streptosporangiaceae</taxon>
        <taxon>Nonomuraea</taxon>
    </lineage>
</organism>
<dbReference type="AlphaFoldDB" id="A0A438LYB0"/>
<keyword evidence="4 9" id="KW-0223">Dioxygenase</keyword>
<dbReference type="GO" id="GO:0008199">
    <property type="term" value="F:ferric iron binding"/>
    <property type="evidence" value="ECO:0007669"/>
    <property type="project" value="InterPro"/>
</dbReference>
<keyword evidence="3" id="KW-0479">Metal-binding</keyword>
<sequence length="293" mass="31462">MTTQPMPTADRALTDRVLASFDAAPSARLREVMHSLVAHLHAFASDVRLTEEEWAAAVSFLTRAGQISDDRRQELILLSDVLGLSMLVIGINHPATETATASTVVGPFFVEDAPEFAGGDDISGGAGGELCFYSGRVLSATGTPIPGARIEVWHSDDEGNYDVQYAQLDGAQGRGRLRSDADGRYWFSSVLPVPYPIPHDGPVGQLLAAAKRDSMRPAHVHFQISAPGFATLTTHVFVAGDPYLGSDAVFGEKDSLVRDFVRHDAGLAPDGRVLDTAFFTMDFDFVLDVADSV</sequence>
<evidence type="ECO:0000256" key="5">
    <source>
        <dbReference type="ARBA" id="ARBA00023002"/>
    </source>
</evidence>
<evidence type="ECO:0000256" key="2">
    <source>
        <dbReference type="ARBA" id="ARBA00007825"/>
    </source>
</evidence>
<dbReference type="InterPro" id="IPR050770">
    <property type="entry name" value="Intradiol_RC_Dioxygenase"/>
</dbReference>
<keyword evidence="6" id="KW-0408">Iron</keyword>
<evidence type="ECO:0000256" key="3">
    <source>
        <dbReference type="ARBA" id="ARBA00022723"/>
    </source>
</evidence>
<dbReference type="GO" id="GO:0009712">
    <property type="term" value="P:catechol-containing compound metabolic process"/>
    <property type="evidence" value="ECO:0007669"/>
    <property type="project" value="InterPro"/>
</dbReference>
<comment type="similarity">
    <text evidence="2">Belongs to the intradiol ring-cleavage dioxygenase family.</text>
</comment>
<reference evidence="9 10" key="1">
    <citation type="submission" date="2019-01" db="EMBL/GenBank/DDBJ databases">
        <title>Sequencing the genomes of 1000 actinobacteria strains.</title>
        <authorList>
            <person name="Klenk H.-P."/>
        </authorList>
    </citation>
    <scope>NUCLEOTIDE SEQUENCE [LARGE SCALE GENOMIC DNA]</scope>
    <source>
        <strain evidence="9 10">DSM 43925</strain>
    </source>
</reference>
<evidence type="ECO:0000313" key="9">
    <source>
        <dbReference type="EMBL" id="RVX38516.1"/>
    </source>
</evidence>
<evidence type="ECO:0000256" key="4">
    <source>
        <dbReference type="ARBA" id="ARBA00022964"/>
    </source>
</evidence>
<evidence type="ECO:0000256" key="1">
    <source>
        <dbReference type="ARBA" id="ARBA00001965"/>
    </source>
</evidence>